<feature type="compositionally biased region" description="Basic and acidic residues" evidence="1">
    <location>
        <begin position="32"/>
        <end position="55"/>
    </location>
</feature>
<reference evidence="2 3" key="1">
    <citation type="journal article" date="2023" name="Arcadia Sci">
        <title>De novo assembly of a long-read Amblyomma americanum tick genome.</title>
        <authorList>
            <person name="Chou S."/>
            <person name="Poskanzer K.E."/>
            <person name="Rollins M."/>
            <person name="Thuy-Boun P.S."/>
        </authorList>
    </citation>
    <scope>NUCLEOTIDE SEQUENCE [LARGE SCALE GENOMIC DNA]</scope>
    <source>
        <strain evidence="2">F_SG_1</strain>
        <tissue evidence="2">Salivary glands</tissue>
    </source>
</reference>
<evidence type="ECO:0000313" key="3">
    <source>
        <dbReference type="Proteomes" id="UP001321473"/>
    </source>
</evidence>
<sequence>MVLILISEATARSRTTNWSVYRSDSESDGADSDLRSDSKIQDDELRQQDPGRRTGEFFAPTPSQMVLILISEVTARSRTTN</sequence>
<organism evidence="2 3">
    <name type="scientific">Amblyomma americanum</name>
    <name type="common">Lone star tick</name>
    <dbReference type="NCBI Taxonomy" id="6943"/>
    <lineage>
        <taxon>Eukaryota</taxon>
        <taxon>Metazoa</taxon>
        <taxon>Ecdysozoa</taxon>
        <taxon>Arthropoda</taxon>
        <taxon>Chelicerata</taxon>
        <taxon>Arachnida</taxon>
        <taxon>Acari</taxon>
        <taxon>Parasitiformes</taxon>
        <taxon>Ixodida</taxon>
        <taxon>Ixodoidea</taxon>
        <taxon>Ixodidae</taxon>
        <taxon>Amblyomminae</taxon>
        <taxon>Amblyomma</taxon>
    </lineage>
</organism>
<dbReference type="EMBL" id="JARKHS020014861">
    <property type="protein sequence ID" value="KAK8774902.1"/>
    <property type="molecule type" value="Genomic_DNA"/>
</dbReference>
<keyword evidence="3" id="KW-1185">Reference proteome</keyword>
<feature type="region of interest" description="Disordered" evidence="1">
    <location>
        <begin position="15"/>
        <end position="60"/>
    </location>
</feature>
<feature type="non-terminal residue" evidence="2">
    <location>
        <position position="81"/>
    </location>
</feature>
<name>A0AAQ4EJH5_AMBAM</name>
<comment type="caution">
    <text evidence="2">The sequence shown here is derived from an EMBL/GenBank/DDBJ whole genome shotgun (WGS) entry which is preliminary data.</text>
</comment>
<dbReference type="AlphaFoldDB" id="A0AAQ4EJH5"/>
<gene>
    <name evidence="2" type="ORF">V5799_010566</name>
</gene>
<accession>A0AAQ4EJH5</accession>
<dbReference type="Proteomes" id="UP001321473">
    <property type="component" value="Unassembled WGS sequence"/>
</dbReference>
<evidence type="ECO:0000313" key="2">
    <source>
        <dbReference type="EMBL" id="KAK8774902.1"/>
    </source>
</evidence>
<proteinExistence type="predicted"/>
<protein>
    <submittedName>
        <fullName evidence="2">Uncharacterized protein</fullName>
    </submittedName>
</protein>
<evidence type="ECO:0000256" key="1">
    <source>
        <dbReference type="SAM" id="MobiDB-lite"/>
    </source>
</evidence>